<evidence type="ECO:0000256" key="1">
    <source>
        <dbReference type="SAM" id="MobiDB-lite"/>
    </source>
</evidence>
<keyword evidence="3" id="KW-1185">Reference proteome</keyword>
<evidence type="ECO:0000313" key="2">
    <source>
        <dbReference type="EMBL" id="GAA5090880.1"/>
    </source>
</evidence>
<dbReference type="NCBIfam" id="NF043076">
    <property type="entry name" value="PHA_gran_PhaM"/>
    <property type="match status" value="1"/>
</dbReference>
<accession>A0ABP9M770</accession>
<feature type="compositionally biased region" description="Basic residues" evidence="1">
    <location>
        <begin position="223"/>
        <end position="239"/>
    </location>
</feature>
<dbReference type="RefSeq" id="WP_345370908.1">
    <property type="nucleotide sequence ID" value="NZ_BAABKD010000009.1"/>
</dbReference>
<feature type="compositionally biased region" description="Low complexity" evidence="1">
    <location>
        <begin position="128"/>
        <end position="141"/>
    </location>
</feature>
<dbReference type="Proteomes" id="UP001500227">
    <property type="component" value="Unassembled WGS sequence"/>
</dbReference>
<evidence type="ECO:0000313" key="3">
    <source>
        <dbReference type="Proteomes" id="UP001500227"/>
    </source>
</evidence>
<feature type="compositionally biased region" description="Basic residues" evidence="1">
    <location>
        <begin position="205"/>
        <end position="215"/>
    </location>
</feature>
<reference evidence="3" key="1">
    <citation type="journal article" date="2019" name="Int. J. Syst. Evol. Microbiol.">
        <title>The Global Catalogue of Microorganisms (GCM) 10K type strain sequencing project: providing services to taxonomists for standard genome sequencing and annotation.</title>
        <authorList>
            <consortium name="The Broad Institute Genomics Platform"/>
            <consortium name="The Broad Institute Genome Sequencing Center for Infectious Disease"/>
            <person name="Wu L."/>
            <person name="Ma J."/>
        </authorList>
    </citation>
    <scope>NUCLEOTIDE SEQUENCE [LARGE SCALE GENOMIC DNA]</scope>
    <source>
        <strain evidence="3">JCM 18423</strain>
    </source>
</reference>
<dbReference type="InterPro" id="IPR050026">
    <property type="entry name" value="PHA_gran_PhaM_N"/>
</dbReference>
<feature type="region of interest" description="Disordered" evidence="1">
    <location>
        <begin position="128"/>
        <end position="147"/>
    </location>
</feature>
<organism evidence="2 3">
    <name type="scientific">Paenalcaligenes hermetiae</name>
    <dbReference type="NCBI Taxonomy" id="1157987"/>
    <lineage>
        <taxon>Bacteria</taxon>
        <taxon>Pseudomonadati</taxon>
        <taxon>Pseudomonadota</taxon>
        <taxon>Betaproteobacteria</taxon>
        <taxon>Burkholderiales</taxon>
        <taxon>Alcaligenaceae</taxon>
        <taxon>Paenalcaligenes</taxon>
    </lineage>
</organism>
<name>A0ABP9M770_9BURK</name>
<comment type="caution">
    <text evidence="2">The sequence shown here is derived from an EMBL/GenBank/DDBJ whole genome shotgun (WGS) entry which is preliminary data.</text>
</comment>
<gene>
    <name evidence="2" type="ORF">GCM10023337_15880</name>
</gene>
<proteinExistence type="predicted"/>
<evidence type="ECO:0008006" key="4">
    <source>
        <dbReference type="Google" id="ProtNLM"/>
    </source>
</evidence>
<protein>
    <recommendedName>
        <fullName evidence="4">Transcriptional regulator</fullName>
    </recommendedName>
</protein>
<dbReference type="EMBL" id="BAABKD010000009">
    <property type="protein sequence ID" value="GAA5090880.1"/>
    <property type="molecule type" value="Genomic_DNA"/>
</dbReference>
<sequence>MQKNPFDIPGMGLGQDNPLFTSMNMMHQMWERMAANPLGLSNPSAAIPSAEDLDKRIKELRAVENWLQLNLSMLSSTIQGLEIQRSTLATLKSFAEGGLAAMPGLAEAMTQATMSSFGQSSSAADTASASAKAAPASTDTPEAADPSNDILVKAGQAWWDMMQQQFETLTQATAQSMQQAQNVAENLSATMPTPSADTTLGKKTTAAKKAVKRSTKTTSTAKKATKAAVKKAVAKKAAKKTSTPKE</sequence>
<feature type="region of interest" description="Disordered" evidence="1">
    <location>
        <begin position="190"/>
        <end position="246"/>
    </location>
</feature>